<keyword evidence="4 6" id="KW-0378">Hydrolase</keyword>
<accession>A0A846XDJ3</accession>
<feature type="binding site" evidence="6">
    <location>
        <position position="329"/>
    </location>
    <ligand>
        <name>substrate</name>
    </ligand>
</feature>
<dbReference type="InterPro" id="IPR004722">
    <property type="entry name" value="DHOase"/>
</dbReference>
<evidence type="ECO:0000256" key="7">
    <source>
        <dbReference type="SAM" id="MobiDB-lite"/>
    </source>
</evidence>
<feature type="binding site" evidence="6">
    <location>
        <position position="80"/>
    </location>
    <ligand>
        <name>Zn(2+)</name>
        <dbReference type="ChEBI" id="CHEBI:29105"/>
        <label>1</label>
    </ligand>
</feature>
<dbReference type="EC" id="3.5.2.3" evidence="6"/>
<comment type="function">
    <text evidence="1 6">Catalyzes the reversible cyclization of carbamoyl aspartate to dihydroorotate.</text>
</comment>
<evidence type="ECO:0000256" key="6">
    <source>
        <dbReference type="HAMAP-Rule" id="MF_00220"/>
    </source>
</evidence>
<feature type="region of interest" description="Disordered" evidence="7">
    <location>
        <begin position="1"/>
        <end position="22"/>
    </location>
</feature>
<comment type="pathway">
    <text evidence="6">Pyrimidine metabolism; UMP biosynthesis via de novo pathway; (S)-dihydroorotate from bicarbonate: step 3/3.</text>
</comment>
<evidence type="ECO:0000313" key="10">
    <source>
        <dbReference type="Proteomes" id="UP000565715"/>
    </source>
</evidence>
<organism evidence="9 10">
    <name type="scientific">Nocardia speluncae</name>
    <dbReference type="NCBI Taxonomy" id="419477"/>
    <lineage>
        <taxon>Bacteria</taxon>
        <taxon>Bacillati</taxon>
        <taxon>Actinomycetota</taxon>
        <taxon>Actinomycetes</taxon>
        <taxon>Mycobacteriales</taxon>
        <taxon>Nocardiaceae</taxon>
        <taxon>Nocardia</taxon>
    </lineage>
</organism>
<reference evidence="9 10" key="1">
    <citation type="submission" date="2020-04" db="EMBL/GenBank/DDBJ databases">
        <title>MicrobeNet Type strains.</title>
        <authorList>
            <person name="Nicholson A.C."/>
        </authorList>
    </citation>
    <scope>NUCLEOTIDE SEQUENCE [LARGE SCALE GENOMIC DNA]</scope>
    <source>
        <strain evidence="9 10">DSM 45078</strain>
    </source>
</reference>
<name>A0A846XDJ3_9NOCA</name>
<feature type="binding site" evidence="6">
    <location>
        <position position="325"/>
    </location>
    <ligand>
        <name>Zn(2+)</name>
        <dbReference type="ChEBI" id="CHEBI:29105"/>
        <label>1</label>
    </ligand>
</feature>
<dbReference type="InterPro" id="IPR032466">
    <property type="entry name" value="Metal_Hydrolase"/>
</dbReference>
<dbReference type="SUPFAM" id="SSF51338">
    <property type="entry name" value="Composite domain of metallo-dependent hydrolases"/>
    <property type="match status" value="1"/>
</dbReference>
<dbReference type="PROSITE" id="PS00483">
    <property type="entry name" value="DIHYDROOROTASE_2"/>
    <property type="match status" value="1"/>
</dbReference>
<comment type="caution">
    <text evidence="9">The sequence shown here is derived from an EMBL/GenBank/DDBJ whole genome shotgun (WGS) entry which is preliminary data.</text>
</comment>
<feature type="binding site" evidence="6">
    <location>
        <position position="112"/>
    </location>
    <ligand>
        <name>substrate</name>
    </ligand>
</feature>
<feature type="active site" evidence="6">
    <location>
        <position position="325"/>
    </location>
</feature>
<dbReference type="CDD" id="cd01317">
    <property type="entry name" value="DHOase_IIa"/>
    <property type="match status" value="1"/>
</dbReference>
<dbReference type="InterPro" id="IPR050138">
    <property type="entry name" value="DHOase/Allantoinase_Hydrolase"/>
</dbReference>
<dbReference type="Proteomes" id="UP000565715">
    <property type="component" value="Unassembled WGS sequence"/>
</dbReference>
<keyword evidence="3 6" id="KW-0479">Metal-binding</keyword>
<keyword evidence="10" id="KW-1185">Reference proteome</keyword>
<keyword evidence="6" id="KW-0862">Zinc</keyword>
<dbReference type="GO" id="GO:0005737">
    <property type="term" value="C:cytoplasm"/>
    <property type="evidence" value="ECO:0007669"/>
    <property type="project" value="TreeGrafter"/>
</dbReference>
<dbReference type="EMBL" id="JAAXOO010000001">
    <property type="protein sequence ID" value="NKY32683.1"/>
    <property type="molecule type" value="Genomic_DNA"/>
</dbReference>
<dbReference type="UniPathway" id="UPA00070">
    <property type="reaction ID" value="UER00117"/>
</dbReference>
<feature type="binding site" evidence="6">
    <location>
        <position position="298"/>
    </location>
    <ligand>
        <name>substrate</name>
    </ligand>
</feature>
<dbReference type="AlphaFoldDB" id="A0A846XDJ3"/>
<evidence type="ECO:0000256" key="1">
    <source>
        <dbReference type="ARBA" id="ARBA00002368"/>
    </source>
</evidence>
<dbReference type="InterPro" id="IPR011059">
    <property type="entry name" value="Metal-dep_hydrolase_composite"/>
</dbReference>
<feature type="binding site" evidence="6">
    <location>
        <position position="172"/>
    </location>
    <ligand>
        <name>Zn(2+)</name>
        <dbReference type="ChEBI" id="CHEBI:29105"/>
        <label>2</label>
    </ligand>
</feature>
<feature type="binding site" evidence="6">
    <location>
        <position position="78"/>
    </location>
    <ligand>
        <name>Zn(2+)</name>
        <dbReference type="ChEBI" id="CHEBI:29105"/>
        <label>1</label>
    </ligand>
</feature>
<feature type="binding site" evidence="6">
    <location>
        <begin position="343"/>
        <end position="344"/>
    </location>
    <ligand>
        <name>substrate</name>
    </ligand>
</feature>
<dbReference type="GO" id="GO:0006145">
    <property type="term" value="P:purine nucleobase catabolic process"/>
    <property type="evidence" value="ECO:0007669"/>
    <property type="project" value="TreeGrafter"/>
</dbReference>
<sequence>MSASGPEEAAQRNHGGPASTGSGTVLITGVRIYGEGDPVDVLIAGGVIREIGTGLRADAAEIFAGEGRVLLPGFVDLHTHLREPGREDTETIESGSAAAALGGYTAVFAMANTSPVADSQVITDHVWRRGQETGLVDVYPVGAVTVGLAGEQLAEMGTMATGVGAVRMFSDDGHCVHDPLIMRRALEYARSLDVLIAQHAEEPRLTRGAVAHEGPTAARLGLAGWPRAAEESIVARDALLARDAGARVHICHASTAGTVELVKWAKDQGIAITAEVTPHHLLLTDARLETYDAVNKVNPPLREGSDTESLRQALAAGIVDCVATDHAPHAEQDKCCEFAAARPGMLGLQTALSIVVETMVRPGLLDWRGVARVMSERPAEIVGLDDQGRPIEVGEPANLVLVDPDATWTVEGQHLASIASNTPYQSMTLPGRVIGTLLRGRITARDGVAASPGVPGGGR</sequence>
<evidence type="ECO:0000256" key="2">
    <source>
        <dbReference type="ARBA" id="ARBA00010286"/>
    </source>
</evidence>
<dbReference type="InterPro" id="IPR024403">
    <property type="entry name" value="DHOase_cat"/>
</dbReference>
<feature type="binding site" evidence="6">
    <location>
        <position position="252"/>
    </location>
    <ligand>
        <name>Zn(2+)</name>
        <dbReference type="ChEBI" id="CHEBI:29105"/>
        <label>2</label>
    </ligand>
</feature>
<evidence type="ECO:0000256" key="4">
    <source>
        <dbReference type="ARBA" id="ARBA00022801"/>
    </source>
</evidence>
<dbReference type="SUPFAM" id="SSF51556">
    <property type="entry name" value="Metallo-dependent hydrolases"/>
    <property type="match status" value="1"/>
</dbReference>
<proteinExistence type="inferred from homology"/>
<comment type="similarity">
    <text evidence="2 6">Belongs to the metallo-dependent hydrolases superfamily. DHOase family. Class I DHOase subfamily.</text>
</comment>
<dbReference type="HAMAP" id="MF_00220_B">
    <property type="entry name" value="PyrC_classI_B"/>
    <property type="match status" value="1"/>
</dbReference>
<dbReference type="Gene3D" id="3.20.20.140">
    <property type="entry name" value="Metal-dependent hydrolases"/>
    <property type="match status" value="1"/>
</dbReference>
<dbReference type="PANTHER" id="PTHR43668:SF2">
    <property type="entry name" value="ALLANTOINASE"/>
    <property type="match status" value="1"/>
</dbReference>
<evidence type="ECO:0000313" key="9">
    <source>
        <dbReference type="EMBL" id="NKY32683.1"/>
    </source>
</evidence>
<dbReference type="InterPro" id="IPR002195">
    <property type="entry name" value="Dihydroorotase_CS"/>
</dbReference>
<evidence type="ECO:0000256" key="3">
    <source>
        <dbReference type="ARBA" id="ARBA00022723"/>
    </source>
</evidence>
<dbReference type="GO" id="GO:0044205">
    <property type="term" value="P:'de novo' UMP biosynthetic process"/>
    <property type="evidence" value="ECO:0007669"/>
    <property type="project" value="UniProtKB-UniRule"/>
</dbReference>
<protein>
    <recommendedName>
        <fullName evidence="6">Dihydroorotase</fullName>
        <shortName evidence="6">DHOase</shortName>
        <ecNumber evidence="6">3.5.2.3</ecNumber>
    </recommendedName>
</protein>
<gene>
    <name evidence="6" type="primary">pyrC</name>
    <name evidence="9" type="ORF">HGA13_06270</name>
</gene>
<evidence type="ECO:0000259" key="8">
    <source>
        <dbReference type="Pfam" id="PF12890"/>
    </source>
</evidence>
<dbReference type="GO" id="GO:0004038">
    <property type="term" value="F:allantoinase activity"/>
    <property type="evidence" value="ECO:0007669"/>
    <property type="project" value="TreeGrafter"/>
</dbReference>
<dbReference type="NCBIfam" id="TIGR00857">
    <property type="entry name" value="pyrC_multi"/>
    <property type="match status" value="1"/>
</dbReference>
<comment type="catalytic activity">
    <reaction evidence="6">
        <text>(S)-dihydroorotate + H2O = N-carbamoyl-L-aspartate + H(+)</text>
        <dbReference type="Rhea" id="RHEA:24296"/>
        <dbReference type="ChEBI" id="CHEBI:15377"/>
        <dbReference type="ChEBI" id="CHEBI:15378"/>
        <dbReference type="ChEBI" id="CHEBI:30864"/>
        <dbReference type="ChEBI" id="CHEBI:32814"/>
        <dbReference type="EC" id="3.5.2.3"/>
    </reaction>
</comment>
<feature type="binding site" evidence="6">
    <location>
        <position position="172"/>
    </location>
    <ligand>
        <name>Zn(2+)</name>
        <dbReference type="ChEBI" id="CHEBI:29105"/>
        <label>1</label>
    </ligand>
</feature>
<keyword evidence="5 6" id="KW-0665">Pyrimidine biosynthesis</keyword>
<feature type="domain" description="Dihydroorotase catalytic" evidence="8">
    <location>
        <begin position="67"/>
        <end position="255"/>
    </location>
</feature>
<dbReference type="PANTHER" id="PTHR43668">
    <property type="entry name" value="ALLANTOINASE"/>
    <property type="match status" value="1"/>
</dbReference>
<dbReference type="NCBIfam" id="NF006836">
    <property type="entry name" value="PRK09357.1-1"/>
    <property type="match status" value="1"/>
</dbReference>
<dbReference type="GO" id="GO:0004151">
    <property type="term" value="F:dihydroorotase activity"/>
    <property type="evidence" value="ECO:0007669"/>
    <property type="project" value="UniProtKB-UniRule"/>
</dbReference>
<feature type="binding site" evidence="6">
    <location>
        <position position="199"/>
    </location>
    <ligand>
        <name>Zn(2+)</name>
        <dbReference type="ChEBI" id="CHEBI:29105"/>
        <label>2</label>
    </ligand>
</feature>
<dbReference type="Gene3D" id="2.30.40.10">
    <property type="entry name" value="Urease, subunit C, domain 1"/>
    <property type="match status" value="1"/>
</dbReference>
<feature type="binding site" evidence="6">
    <location>
        <begin position="80"/>
        <end position="82"/>
    </location>
    <ligand>
        <name>substrate</name>
    </ligand>
</feature>
<comment type="cofactor">
    <cofactor evidence="6">
        <name>Zn(2+)</name>
        <dbReference type="ChEBI" id="CHEBI:29105"/>
    </cofactor>
    <text evidence="6">Binds 2 Zn(2+) ions per subunit.</text>
</comment>
<evidence type="ECO:0000256" key="5">
    <source>
        <dbReference type="ARBA" id="ARBA00022975"/>
    </source>
</evidence>
<dbReference type="Pfam" id="PF12890">
    <property type="entry name" value="DHOase"/>
    <property type="match status" value="1"/>
</dbReference>
<dbReference type="GO" id="GO:0008270">
    <property type="term" value="F:zinc ion binding"/>
    <property type="evidence" value="ECO:0007669"/>
    <property type="project" value="UniProtKB-UniRule"/>
</dbReference>